<keyword evidence="5 7" id="KW-0560">Oxidoreductase</keyword>
<dbReference type="Pfam" id="PF07992">
    <property type="entry name" value="Pyr_redox_2"/>
    <property type="match status" value="1"/>
</dbReference>
<gene>
    <name evidence="7" type="ORF">ACFO0N_01250</name>
</gene>
<reference evidence="7 8" key="1">
    <citation type="journal article" date="2019" name="Int. J. Syst. Evol. Microbiol.">
        <title>The Global Catalogue of Microorganisms (GCM) 10K type strain sequencing project: providing services to taxonomists for standard genome sequencing and annotation.</title>
        <authorList>
            <consortium name="The Broad Institute Genomics Platform"/>
            <consortium name="The Broad Institute Genome Sequencing Center for Infectious Disease"/>
            <person name="Wu L."/>
            <person name="Ma J."/>
        </authorList>
    </citation>
    <scope>NUCLEOTIDE SEQUENCE [LARGE SCALE GENOMIC DNA]</scope>
    <source>
        <strain evidence="7 8">CGMCC 1.12553</strain>
    </source>
</reference>
<protein>
    <submittedName>
        <fullName evidence="7">NAD(P)/FAD-dependent oxidoreductase</fullName>
        <ecNumber evidence="7">1.6.5.-</ecNumber>
    </submittedName>
</protein>
<dbReference type="EMBL" id="JBHSDS010000002">
    <property type="protein sequence ID" value="MFC4356571.1"/>
    <property type="molecule type" value="Genomic_DNA"/>
</dbReference>
<comment type="similarity">
    <text evidence="2">Belongs to the NADH dehydrogenase family.</text>
</comment>
<comment type="caution">
    <text evidence="7">The sequence shown here is derived from an EMBL/GenBank/DDBJ whole genome shotgun (WGS) entry which is preliminary data.</text>
</comment>
<evidence type="ECO:0000256" key="3">
    <source>
        <dbReference type="ARBA" id="ARBA00022630"/>
    </source>
</evidence>
<dbReference type="EC" id="1.6.5.-" evidence="7"/>
<dbReference type="RefSeq" id="WP_390208677.1">
    <property type="nucleotide sequence ID" value="NZ_JBHSDS010000002.1"/>
</dbReference>
<accession>A0ABD5P7U6</accession>
<organism evidence="7 8">
    <name type="scientific">Halobium salinum</name>
    <dbReference type="NCBI Taxonomy" id="1364940"/>
    <lineage>
        <taxon>Archaea</taxon>
        <taxon>Methanobacteriati</taxon>
        <taxon>Methanobacteriota</taxon>
        <taxon>Stenosarchaea group</taxon>
        <taxon>Halobacteria</taxon>
        <taxon>Halobacteriales</taxon>
        <taxon>Haloferacaceae</taxon>
        <taxon>Halobium</taxon>
    </lineage>
</organism>
<dbReference type="AlphaFoldDB" id="A0ABD5P7U6"/>
<dbReference type="Proteomes" id="UP001595921">
    <property type="component" value="Unassembled WGS sequence"/>
</dbReference>
<keyword evidence="8" id="KW-1185">Reference proteome</keyword>
<dbReference type="GO" id="GO:0016491">
    <property type="term" value="F:oxidoreductase activity"/>
    <property type="evidence" value="ECO:0007669"/>
    <property type="project" value="UniProtKB-KW"/>
</dbReference>
<sequence length="380" mass="40257">MRVAVLGAGYAGLTLARTLEDDLPDDVEVVVVDDDPAHLLLHELHRAIRRPSVLEAITVPLEEVLDRATVRTTRVEDVDPGARRVELADGTLDYDYAAICLGSETAFYDIPGLEERGTPLKRVPHAERIREDFLGVCEDGGHAVVGGAGLSGVQVAGELHALAVEEGARDAVDVTLVEQLPEIASNFPANFREAVRDQLEERGVEIRTDAAVTEATDDEVVLNDGDARLGYDQLVWTGGIRGSDATDGDRLDVRSDLRVSRETFAVGDAARAIDADGQPVPASASAAIREAKTVADNLVRLVEHDRADDPGAFEPRLDPYRFDVPGWIVSVGDGAVAQLGPSVVTGSAAKAMKASVGAGHLSSVGAVTKAAKLVEEELGN</sequence>
<evidence type="ECO:0000256" key="2">
    <source>
        <dbReference type="ARBA" id="ARBA00005272"/>
    </source>
</evidence>
<proteinExistence type="inferred from homology"/>
<dbReference type="InterPro" id="IPR036188">
    <property type="entry name" value="FAD/NAD-bd_sf"/>
</dbReference>
<dbReference type="SUPFAM" id="SSF51905">
    <property type="entry name" value="FAD/NAD(P)-binding domain"/>
    <property type="match status" value="2"/>
</dbReference>
<dbReference type="Gene3D" id="3.50.50.100">
    <property type="match status" value="1"/>
</dbReference>
<evidence type="ECO:0000313" key="8">
    <source>
        <dbReference type="Proteomes" id="UP001595921"/>
    </source>
</evidence>
<name>A0ABD5P7U6_9EURY</name>
<evidence type="ECO:0000313" key="7">
    <source>
        <dbReference type="EMBL" id="MFC4356571.1"/>
    </source>
</evidence>
<feature type="domain" description="FAD/NAD(P)-binding" evidence="6">
    <location>
        <begin position="1"/>
        <end position="291"/>
    </location>
</feature>
<evidence type="ECO:0000259" key="6">
    <source>
        <dbReference type="Pfam" id="PF07992"/>
    </source>
</evidence>
<dbReference type="InterPro" id="IPR051169">
    <property type="entry name" value="NADH-Q_oxidoreductase"/>
</dbReference>
<dbReference type="PANTHER" id="PTHR42913:SF3">
    <property type="entry name" value="64 KDA MITOCHONDRIAL NADH DEHYDROGENASE (EUROFUNG)"/>
    <property type="match status" value="1"/>
</dbReference>
<keyword evidence="4" id="KW-0274">FAD</keyword>
<evidence type="ECO:0000256" key="4">
    <source>
        <dbReference type="ARBA" id="ARBA00022827"/>
    </source>
</evidence>
<evidence type="ECO:0000256" key="1">
    <source>
        <dbReference type="ARBA" id="ARBA00001974"/>
    </source>
</evidence>
<comment type="cofactor">
    <cofactor evidence="1">
        <name>FAD</name>
        <dbReference type="ChEBI" id="CHEBI:57692"/>
    </cofactor>
</comment>
<evidence type="ECO:0000256" key="5">
    <source>
        <dbReference type="ARBA" id="ARBA00023002"/>
    </source>
</evidence>
<dbReference type="PANTHER" id="PTHR42913">
    <property type="entry name" value="APOPTOSIS-INDUCING FACTOR 1"/>
    <property type="match status" value="1"/>
</dbReference>
<dbReference type="InterPro" id="IPR023753">
    <property type="entry name" value="FAD/NAD-binding_dom"/>
</dbReference>
<keyword evidence="3" id="KW-0285">Flavoprotein</keyword>